<keyword evidence="11" id="KW-1185">Reference proteome</keyword>
<evidence type="ECO:0000256" key="1">
    <source>
        <dbReference type="ARBA" id="ARBA00004651"/>
    </source>
</evidence>
<feature type="transmembrane region" description="Helical" evidence="8">
    <location>
        <begin position="77"/>
        <end position="96"/>
    </location>
</feature>
<dbReference type="RefSeq" id="WP_189269618.1">
    <property type="nucleotide sequence ID" value="NZ_BMML01000055.1"/>
</dbReference>
<evidence type="ECO:0000259" key="9">
    <source>
        <dbReference type="PROSITE" id="PS50850"/>
    </source>
</evidence>
<feature type="transmembrane region" description="Helical" evidence="8">
    <location>
        <begin position="298"/>
        <end position="318"/>
    </location>
</feature>
<feature type="transmembrane region" description="Helical" evidence="8">
    <location>
        <begin position="165"/>
        <end position="184"/>
    </location>
</feature>
<sequence length="533" mass="55436">MSRWRSNPWVVLTTLALGFYMTLLDLTIVNVAMPDIMADLGASLDQALWTVSAYALVLAVLLITAGRLGDLYGPRSLFLTGVVVFTLASVVCGLAQSPAELIATRAVQGLGAALMGPQTMALIVSVFPPERRGAAMGVWGSVAGVATISGPTLGGLLVSTAGWRWIFFVNLPIGIAVVVMTLLVVPDIRSGRAHRFDVTGVVLASAALLALCFGLQEGQRYGWNGMIIGCIAAGAVLVAVFLLHQRSRQDREPLLPFAVFRDRNFTLMSLIAGLIAMSMLGLVLPLNLYLQSDLGMSALRAGLTLAPSPLVSMAVAPFAGRMSDRIGGKYVLMFGLVMYGCGIALVSRLAGPDSDWYTFTPALLVTGLGTGCLLAPLAAEAMRGVEPRLAGAASGVNNTIRQLGSVIGSAGIGALMQHELTSQVRSGARTRATALPASARDGFRTAFVADDSRAAGARHVAASVPRELAATAGRLAREVYADGYLAMVHTTMLLPVCALAVGLLACCAATSHTRRAAAGKKPAAPAPADAAVR</sequence>
<feature type="transmembrane region" description="Helical" evidence="8">
    <location>
        <begin position="196"/>
        <end position="216"/>
    </location>
</feature>
<evidence type="ECO:0000256" key="6">
    <source>
        <dbReference type="ARBA" id="ARBA00023136"/>
    </source>
</evidence>
<accession>A0A917XQ81</accession>
<dbReference type="InterPro" id="IPR011701">
    <property type="entry name" value="MFS"/>
</dbReference>
<dbReference type="PRINTS" id="PR01036">
    <property type="entry name" value="TCRTETB"/>
</dbReference>
<evidence type="ECO:0000256" key="7">
    <source>
        <dbReference type="ARBA" id="ARBA00023251"/>
    </source>
</evidence>
<evidence type="ECO:0000313" key="10">
    <source>
        <dbReference type="EMBL" id="GGN46502.1"/>
    </source>
</evidence>
<comment type="caution">
    <text evidence="10">The sequence shown here is derived from an EMBL/GenBank/DDBJ whole genome shotgun (WGS) entry which is preliminary data.</text>
</comment>
<feature type="domain" description="Major facilitator superfamily (MFS) profile" evidence="9">
    <location>
        <begin position="11"/>
        <end position="453"/>
    </location>
</feature>
<dbReference type="SUPFAM" id="SSF103473">
    <property type="entry name" value="MFS general substrate transporter"/>
    <property type="match status" value="1"/>
</dbReference>
<evidence type="ECO:0000256" key="2">
    <source>
        <dbReference type="ARBA" id="ARBA00022448"/>
    </source>
</evidence>
<dbReference type="Gene3D" id="1.20.1720.10">
    <property type="entry name" value="Multidrug resistance protein D"/>
    <property type="match status" value="1"/>
</dbReference>
<dbReference type="PANTHER" id="PTHR42718">
    <property type="entry name" value="MAJOR FACILITATOR SUPERFAMILY MULTIDRUG TRANSPORTER MFSC"/>
    <property type="match status" value="1"/>
</dbReference>
<evidence type="ECO:0000256" key="5">
    <source>
        <dbReference type="ARBA" id="ARBA00022989"/>
    </source>
</evidence>
<feature type="transmembrane region" description="Helical" evidence="8">
    <location>
        <begin position="222"/>
        <end position="244"/>
    </location>
</feature>
<evidence type="ECO:0000256" key="8">
    <source>
        <dbReference type="SAM" id="Phobius"/>
    </source>
</evidence>
<dbReference type="Gene3D" id="1.20.1250.20">
    <property type="entry name" value="MFS general substrate transporter like domains"/>
    <property type="match status" value="1"/>
</dbReference>
<feature type="transmembrane region" description="Helical" evidence="8">
    <location>
        <begin position="265"/>
        <end position="286"/>
    </location>
</feature>
<gene>
    <name evidence="10" type="ORF">GCM10011578_099490</name>
</gene>
<comment type="subcellular location">
    <subcellularLocation>
        <location evidence="1">Cell membrane</location>
        <topology evidence="1">Multi-pass membrane protein</topology>
    </subcellularLocation>
</comment>
<keyword evidence="6 8" id="KW-0472">Membrane</keyword>
<dbReference type="PANTHER" id="PTHR42718:SF42">
    <property type="entry name" value="EXPORT PROTEIN"/>
    <property type="match status" value="1"/>
</dbReference>
<feature type="transmembrane region" description="Helical" evidence="8">
    <location>
        <begin position="102"/>
        <end position="124"/>
    </location>
</feature>
<keyword evidence="7" id="KW-0046">Antibiotic resistance</keyword>
<dbReference type="EMBL" id="BMML01000055">
    <property type="protein sequence ID" value="GGN46502.1"/>
    <property type="molecule type" value="Genomic_DNA"/>
</dbReference>
<evidence type="ECO:0000256" key="3">
    <source>
        <dbReference type="ARBA" id="ARBA00022475"/>
    </source>
</evidence>
<keyword evidence="4 8" id="KW-0812">Transmembrane</keyword>
<feature type="transmembrane region" description="Helical" evidence="8">
    <location>
        <begin position="330"/>
        <end position="350"/>
    </location>
</feature>
<feature type="transmembrane region" description="Helical" evidence="8">
    <location>
        <begin position="136"/>
        <end position="159"/>
    </location>
</feature>
<dbReference type="Pfam" id="PF07690">
    <property type="entry name" value="MFS_1"/>
    <property type="match status" value="1"/>
</dbReference>
<dbReference type="PROSITE" id="PS50850">
    <property type="entry name" value="MFS"/>
    <property type="match status" value="1"/>
</dbReference>
<dbReference type="GO" id="GO:0022857">
    <property type="term" value="F:transmembrane transporter activity"/>
    <property type="evidence" value="ECO:0007669"/>
    <property type="project" value="InterPro"/>
</dbReference>
<name>A0A917XQ81_9ACTN</name>
<dbReference type="NCBIfam" id="TIGR00711">
    <property type="entry name" value="efflux_EmrB"/>
    <property type="match status" value="1"/>
</dbReference>
<dbReference type="GO" id="GO:0005886">
    <property type="term" value="C:plasma membrane"/>
    <property type="evidence" value="ECO:0007669"/>
    <property type="project" value="UniProtKB-SubCell"/>
</dbReference>
<dbReference type="AlphaFoldDB" id="A0A917XQ81"/>
<protein>
    <submittedName>
        <fullName evidence="10">MFS transporter</fullName>
    </submittedName>
</protein>
<organism evidence="10 11">
    <name type="scientific">Streptomyces fuscichromogenes</name>
    <dbReference type="NCBI Taxonomy" id="1324013"/>
    <lineage>
        <taxon>Bacteria</taxon>
        <taxon>Bacillati</taxon>
        <taxon>Actinomycetota</taxon>
        <taxon>Actinomycetes</taxon>
        <taxon>Kitasatosporales</taxon>
        <taxon>Streptomycetaceae</taxon>
        <taxon>Streptomyces</taxon>
    </lineage>
</organism>
<reference evidence="10" key="1">
    <citation type="journal article" date="2014" name="Int. J. Syst. Evol. Microbiol.">
        <title>Complete genome sequence of Corynebacterium casei LMG S-19264T (=DSM 44701T), isolated from a smear-ripened cheese.</title>
        <authorList>
            <consortium name="US DOE Joint Genome Institute (JGI-PGF)"/>
            <person name="Walter F."/>
            <person name="Albersmeier A."/>
            <person name="Kalinowski J."/>
            <person name="Ruckert C."/>
        </authorList>
    </citation>
    <scope>NUCLEOTIDE SEQUENCE</scope>
    <source>
        <strain evidence="10">CGMCC 4.7110</strain>
    </source>
</reference>
<dbReference type="InterPro" id="IPR036259">
    <property type="entry name" value="MFS_trans_sf"/>
</dbReference>
<dbReference type="GO" id="GO:0046677">
    <property type="term" value="P:response to antibiotic"/>
    <property type="evidence" value="ECO:0007669"/>
    <property type="project" value="UniProtKB-KW"/>
</dbReference>
<reference evidence="10" key="2">
    <citation type="submission" date="2020-09" db="EMBL/GenBank/DDBJ databases">
        <authorList>
            <person name="Sun Q."/>
            <person name="Zhou Y."/>
        </authorList>
    </citation>
    <scope>NUCLEOTIDE SEQUENCE</scope>
    <source>
        <strain evidence="10">CGMCC 4.7110</strain>
    </source>
</reference>
<dbReference type="CDD" id="cd17321">
    <property type="entry name" value="MFS_MMR_MDR_like"/>
    <property type="match status" value="1"/>
</dbReference>
<feature type="transmembrane region" description="Helical" evidence="8">
    <location>
        <begin position="356"/>
        <end position="379"/>
    </location>
</feature>
<keyword evidence="5 8" id="KW-1133">Transmembrane helix</keyword>
<feature type="transmembrane region" description="Helical" evidence="8">
    <location>
        <begin position="9"/>
        <end position="32"/>
    </location>
</feature>
<keyword evidence="2" id="KW-0813">Transport</keyword>
<feature type="transmembrane region" description="Helical" evidence="8">
    <location>
        <begin position="47"/>
        <end position="65"/>
    </location>
</feature>
<dbReference type="InterPro" id="IPR020846">
    <property type="entry name" value="MFS_dom"/>
</dbReference>
<dbReference type="Proteomes" id="UP000653411">
    <property type="component" value="Unassembled WGS sequence"/>
</dbReference>
<evidence type="ECO:0000256" key="4">
    <source>
        <dbReference type="ARBA" id="ARBA00022692"/>
    </source>
</evidence>
<keyword evidence="3" id="KW-1003">Cell membrane</keyword>
<evidence type="ECO:0000313" key="11">
    <source>
        <dbReference type="Proteomes" id="UP000653411"/>
    </source>
</evidence>
<feature type="transmembrane region" description="Helical" evidence="8">
    <location>
        <begin position="484"/>
        <end position="505"/>
    </location>
</feature>
<proteinExistence type="predicted"/>
<dbReference type="InterPro" id="IPR004638">
    <property type="entry name" value="EmrB-like"/>
</dbReference>